<accession>A0A926KWF0</accession>
<dbReference type="Pfam" id="PF07691">
    <property type="entry name" value="PA14"/>
    <property type="match status" value="1"/>
</dbReference>
<dbReference type="InterPro" id="IPR050708">
    <property type="entry name" value="T6SS_VgrG/RHS"/>
</dbReference>
<dbReference type="Pfam" id="PF05593">
    <property type="entry name" value="RHS_repeat"/>
    <property type="match status" value="1"/>
</dbReference>
<feature type="compositionally biased region" description="Low complexity" evidence="1">
    <location>
        <begin position="388"/>
        <end position="460"/>
    </location>
</feature>
<evidence type="ECO:0000256" key="1">
    <source>
        <dbReference type="SAM" id="MobiDB-lite"/>
    </source>
</evidence>
<dbReference type="InterPro" id="IPR006530">
    <property type="entry name" value="YD"/>
</dbReference>
<feature type="region of interest" description="Disordered" evidence="1">
    <location>
        <begin position="657"/>
        <end position="683"/>
    </location>
</feature>
<dbReference type="Gene3D" id="2.60.40.10">
    <property type="entry name" value="Immunoglobulins"/>
    <property type="match status" value="1"/>
</dbReference>
<dbReference type="Proteomes" id="UP000621210">
    <property type="component" value="Unassembled WGS sequence"/>
</dbReference>
<feature type="region of interest" description="Disordered" evidence="1">
    <location>
        <begin position="596"/>
        <end position="616"/>
    </location>
</feature>
<dbReference type="PANTHER" id="PTHR32305">
    <property type="match status" value="1"/>
</dbReference>
<feature type="region of interest" description="Disordered" evidence="1">
    <location>
        <begin position="34"/>
        <end position="85"/>
    </location>
</feature>
<feature type="signal peptide" evidence="2">
    <location>
        <begin position="1"/>
        <end position="24"/>
    </location>
</feature>
<dbReference type="Gene3D" id="2.180.10.10">
    <property type="entry name" value="RHS repeat-associated core"/>
    <property type="match status" value="2"/>
</dbReference>
<feature type="chain" id="PRO_5038627090" description="PA14 domain-containing protein" evidence="2">
    <location>
        <begin position="25"/>
        <end position="1369"/>
    </location>
</feature>
<reference evidence="4" key="1">
    <citation type="submission" date="2020-09" db="EMBL/GenBank/DDBJ databases">
        <title>Streptomyces grisecoloratus sp. nov., isolated from cotton soil.</title>
        <authorList>
            <person name="Xing L."/>
        </authorList>
    </citation>
    <scope>NUCLEOTIDE SEQUENCE</scope>
    <source>
        <strain evidence="4">TRM S81-3</strain>
    </source>
</reference>
<dbReference type="GO" id="GO:0005975">
    <property type="term" value="P:carbohydrate metabolic process"/>
    <property type="evidence" value="ECO:0007669"/>
    <property type="project" value="UniProtKB-ARBA"/>
</dbReference>
<dbReference type="InterPro" id="IPR011658">
    <property type="entry name" value="PA14_dom"/>
</dbReference>
<organism evidence="4 5">
    <name type="scientific">Streptomyces griseicoloratus</name>
    <dbReference type="NCBI Taxonomy" id="2752516"/>
    <lineage>
        <taxon>Bacteria</taxon>
        <taxon>Bacillati</taxon>
        <taxon>Actinomycetota</taxon>
        <taxon>Actinomycetes</taxon>
        <taxon>Kitasatosporales</taxon>
        <taxon>Streptomycetaceae</taxon>
        <taxon>Streptomyces</taxon>
    </lineage>
</organism>
<gene>
    <name evidence="4" type="ORF">H0H10_02655</name>
</gene>
<comment type="caution">
    <text evidence="4">The sequence shown here is derived from an EMBL/GenBank/DDBJ whole genome shotgun (WGS) entry which is preliminary data.</text>
</comment>
<keyword evidence="5" id="KW-1185">Reference proteome</keyword>
<dbReference type="PANTHER" id="PTHR32305:SF15">
    <property type="entry name" value="PROTEIN RHSA-RELATED"/>
    <property type="match status" value="1"/>
</dbReference>
<feature type="compositionally biased region" description="Gly residues" evidence="1">
    <location>
        <begin position="461"/>
        <end position="470"/>
    </location>
</feature>
<feature type="region of interest" description="Disordered" evidence="1">
    <location>
        <begin position="384"/>
        <end position="482"/>
    </location>
</feature>
<evidence type="ECO:0000313" key="5">
    <source>
        <dbReference type="Proteomes" id="UP000621210"/>
    </source>
</evidence>
<evidence type="ECO:0000256" key="2">
    <source>
        <dbReference type="SAM" id="SignalP"/>
    </source>
</evidence>
<dbReference type="NCBIfam" id="TIGR01643">
    <property type="entry name" value="YD_repeat_2x"/>
    <property type="match status" value="4"/>
</dbReference>
<feature type="compositionally biased region" description="Basic and acidic residues" evidence="1">
    <location>
        <begin position="666"/>
        <end position="675"/>
    </location>
</feature>
<dbReference type="InterPro" id="IPR037524">
    <property type="entry name" value="PA14/GLEYA"/>
</dbReference>
<feature type="compositionally biased region" description="Pro residues" evidence="1">
    <location>
        <begin position="46"/>
        <end position="55"/>
    </location>
</feature>
<feature type="compositionally biased region" description="Low complexity" evidence="1">
    <location>
        <begin position="75"/>
        <end position="85"/>
    </location>
</feature>
<keyword evidence="2" id="KW-0732">Signal</keyword>
<reference evidence="4" key="2">
    <citation type="submission" date="2020-09" db="EMBL/GenBank/DDBJ databases">
        <authorList>
            <person name="Luo X."/>
        </authorList>
    </citation>
    <scope>NUCLEOTIDE SEQUENCE</scope>
    <source>
        <strain evidence="4">TRM S81-3</strain>
    </source>
</reference>
<dbReference type="SMART" id="SM00758">
    <property type="entry name" value="PA14"/>
    <property type="match status" value="1"/>
</dbReference>
<dbReference type="Gene3D" id="3.90.182.10">
    <property type="entry name" value="Toxin - Anthrax Protective Antigen,domain 1"/>
    <property type="match status" value="1"/>
</dbReference>
<dbReference type="PROSITE" id="PS51820">
    <property type="entry name" value="PA14"/>
    <property type="match status" value="1"/>
</dbReference>
<dbReference type="EMBL" id="JACVQF010000101">
    <property type="protein sequence ID" value="MBD0418080.1"/>
    <property type="molecule type" value="Genomic_DNA"/>
</dbReference>
<dbReference type="InterPro" id="IPR013783">
    <property type="entry name" value="Ig-like_fold"/>
</dbReference>
<dbReference type="RefSeq" id="WP_188179149.1">
    <property type="nucleotide sequence ID" value="NZ_JACVQF010000101.1"/>
</dbReference>
<feature type="domain" description="PA14" evidence="3">
    <location>
        <begin position="226"/>
        <end position="373"/>
    </location>
</feature>
<name>A0A926KWF0_9ACTN</name>
<evidence type="ECO:0000259" key="3">
    <source>
        <dbReference type="PROSITE" id="PS51820"/>
    </source>
</evidence>
<proteinExistence type="predicted"/>
<dbReference type="InterPro" id="IPR031325">
    <property type="entry name" value="RHS_repeat"/>
</dbReference>
<protein>
    <recommendedName>
        <fullName evidence="3">PA14 domain-containing protein</fullName>
    </recommendedName>
</protein>
<dbReference type="SUPFAM" id="SSF56988">
    <property type="entry name" value="Anthrax protective antigen"/>
    <property type="match status" value="1"/>
</dbReference>
<sequence>MAHTKRLGWTAATAATALSFTLLGAVHPAATEAAARGDATRVPLLPADPGPPNRPAWPEGDFDTAAGPSDGGGARAAAAAPADGAAVTGARPWLSAERQRGARAYEFVIGTGDGARTGQVTSSGWIRSPRWQVPAGLLKDGGRYHWTVRTKDAAGRVGEDAEARTLTVRQLLGAQEAGGPVPVDSLGPVTVNLATGNVTTSVSTAQVPTGAGDLGAMFSFDAQAAATVGGLTGSYYAGDDEARIGKNAEPAAVRTDARVDFRWGAGAPYPDAEPGAGFRVRWSGRLSVPADGTYRLGGTYDGGLRVLVDGKPLLDDWQGDRAGEGGPVYGRNVRLTAGTAHRITVEYRRPEQGGQVTLWAAAGRHAAPVPASWLQPSGAVLPPGWTVTPDATPPAAASATGAPTTPGATAPAATTAGHPPAGATASGSAASGSAASGFAASGTAASGSAASGSAALPAPGGQAGRGARAGDGGKDGGDAVPAAVPEGQAAAIEAAEEEGLTFRYAGDEACADDDAPAGYVCAVRVPGAGTTQLHYRDGKLVRVVNPGAEVTDFGYTADHRLTTVRPPLVMDWIAAGTGRDTAAAQYRVDYRGDTPVVSRVTGPDPDGTDAGSALRPVRSYATAARETEVEVAGITTPQGWARRVTFDAAGRLATDTDATRRTTRHTWTEDGRPRSQTDPAGRMSTTVYDETGMPSGTYGPGPSECFGADLRPVSPAPDGCARVPAQTTRLDATGLTTVRADSDGVPPLTTQTRLNELGLPSALVTDPDGLALATGYTYDEAFRPVAETSPAGTRKTFTYYGTAESADNPCTQENDPAPQRGLPKSIALPAGADGDARVEKFVFGARGLPVAVNFGGPDWTCVEYDERGVISRMSMPGNANLPAWSVAYDNSHGGDPLTLRATQHDHTMTRTVDLLGRTVDYTDGQGTRTRTAYDRAGRVVLETVTPPTAGDAPQVTKFRRDAAGRVAAVVLDGRQLASAEYDAAGALKGVRYANGTRLAVERDAAGRITAKNWTLADGTGRNTGVTRSRSGTIVDETVAGAGGRPGGPDFVYDTAGRLVRAWTGGHEYVRDFTSRAADDCPSGTRADAGANGNVVRLTDRTARGTTVTGHCYDDADRLLATTGDHAVTGPDYALNGHLTGYRADGTQVTQRPDAAERYLGARVTGAGPGDADVTYTKDIADHVMARTATTAQGTLHLRYGHTDMAEAAPDLVLDGDGRLLNRVVGLPGGVVLTVDAGRDGATPTTWSHPTVRGDVFLVTGDDGRQRGDLYHYGLNGEPVTADGTVDPRRVPDNMPGDYDYGWLGRYQVGTEHAGALYNVVLDTRVYNPSFGRFSAPVSSGPFLNPYEYAAGDPVNHTSINGYSLDVEKE</sequence>
<evidence type="ECO:0000313" key="4">
    <source>
        <dbReference type="EMBL" id="MBD0418080.1"/>
    </source>
</evidence>